<evidence type="ECO:0000256" key="8">
    <source>
        <dbReference type="SAM" id="Phobius"/>
    </source>
</evidence>
<keyword evidence="6 8" id="KW-1133">Transmembrane helix</keyword>
<feature type="transmembrane region" description="Helical" evidence="8">
    <location>
        <begin position="106"/>
        <end position="122"/>
    </location>
</feature>
<keyword evidence="5" id="KW-0378">Hydrolase</keyword>
<dbReference type="GO" id="GO:0016020">
    <property type="term" value="C:membrane"/>
    <property type="evidence" value="ECO:0007669"/>
    <property type="project" value="InterPro"/>
</dbReference>
<evidence type="ECO:0000256" key="3">
    <source>
        <dbReference type="ARBA" id="ARBA00022670"/>
    </source>
</evidence>
<keyword evidence="2" id="KW-0673">Quorum sensing</keyword>
<evidence type="ECO:0000313" key="9">
    <source>
        <dbReference type="EMBL" id="MBI6873984.1"/>
    </source>
</evidence>
<dbReference type="EMBL" id="JAEEGB010000017">
    <property type="protein sequence ID" value="MBI6873984.1"/>
    <property type="molecule type" value="Genomic_DNA"/>
</dbReference>
<feature type="transmembrane region" description="Helical" evidence="8">
    <location>
        <begin position="42"/>
        <end position="71"/>
    </location>
</feature>
<keyword evidence="7 8" id="KW-0472">Membrane</keyword>
<dbReference type="GO" id="GO:0009372">
    <property type="term" value="P:quorum sensing"/>
    <property type="evidence" value="ECO:0007669"/>
    <property type="project" value="UniProtKB-KW"/>
</dbReference>
<keyword evidence="3" id="KW-0645">Protease</keyword>
<sequence length="190" mass="22167">MLKSLSYKLTSYIENNSDIKSNDDLEKINYSLQAILNETFKIIVLTILFLLLGKINYFFFSMIILFSIRIFSGGYHADTTIKCLLWTTLFFLITSLIAPMLPKLNILIYNTISLLSIIVVYFRTPYPNSNRPIKNKKRRWHLKLISTFFITFWVTILLFTTSDTRYLNCGFLTILLQILQLIPIKKGVSI</sequence>
<evidence type="ECO:0000313" key="10">
    <source>
        <dbReference type="Proteomes" id="UP000622687"/>
    </source>
</evidence>
<dbReference type="RefSeq" id="WP_211143399.1">
    <property type="nucleotide sequence ID" value="NZ_JAEEGB010000017.1"/>
</dbReference>
<keyword evidence="4 8" id="KW-0812">Transmembrane</keyword>
<gene>
    <name evidence="9" type="ORF">I6U51_14955</name>
</gene>
<feature type="transmembrane region" description="Helical" evidence="8">
    <location>
        <begin position="142"/>
        <end position="159"/>
    </location>
</feature>
<dbReference type="Proteomes" id="UP000622687">
    <property type="component" value="Unassembled WGS sequence"/>
</dbReference>
<dbReference type="Pfam" id="PF04647">
    <property type="entry name" value="AgrB"/>
    <property type="match status" value="1"/>
</dbReference>
<feature type="transmembrane region" description="Helical" evidence="8">
    <location>
        <begin position="83"/>
        <end position="100"/>
    </location>
</feature>
<reference evidence="9" key="1">
    <citation type="submission" date="2020-12" db="EMBL/GenBank/DDBJ databases">
        <title>Clostridium thailandense sp. nov., a novel acetogenic bacterium isolated from peat land soil in Thailand.</title>
        <authorList>
            <person name="Chaikitkaew S."/>
            <person name="Birkeland N.K."/>
        </authorList>
    </citation>
    <scope>NUCLEOTIDE SEQUENCE</scope>
    <source>
        <strain evidence="9">DSM 17425</strain>
    </source>
</reference>
<keyword evidence="10" id="KW-1185">Reference proteome</keyword>
<evidence type="ECO:0000256" key="1">
    <source>
        <dbReference type="ARBA" id="ARBA00022475"/>
    </source>
</evidence>
<dbReference type="SMART" id="SM00793">
    <property type="entry name" value="AgrB"/>
    <property type="match status" value="1"/>
</dbReference>
<proteinExistence type="predicted"/>
<organism evidence="9 10">
    <name type="scientific">Clostridium aciditolerans</name>
    <dbReference type="NCBI Taxonomy" id="339861"/>
    <lineage>
        <taxon>Bacteria</taxon>
        <taxon>Bacillati</taxon>
        <taxon>Bacillota</taxon>
        <taxon>Clostridia</taxon>
        <taxon>Eubacteriales</taxon>
        <taxon>Clostridiaceae</taxon>
        <taxon>Clostridium</taxon>
    </lineage>
</organism>
<dbReference type="InterPro" id="IPR006741">
    <property type="entry name" value="AgrB"/>
</dbReference>
<evidence type="ECO:0000256" key="6">
    <source>
        <dbReference type="ARBA" id="ARBA00022989"/>
    </source>
</evidence>
<evidence type="ECO:0000256" key="7">
    <source>
        <dbReference type="ARBA" id="ARBA00023136"/>
    </source>
</evidence>
<protein>
    <submittedName>
        <fullName evidence="9">Accessory gene regulator B family protein</fullName>
    </submittedName>
</protein>
<dbReference type="GO" id="GO:0008233">
    <property type="term" value="F:peptidase activity"/>
    <property type="evidence" value="ECO:0007669"/>
    <property type="project" value="UniProtKB-KW"/>
</dbReference>
<accession>A0A934HZC0</accession>
<dbReference type="AlphaFoldDB" id="A0A934HZC0"/>
<name>A0A934HZC0_9CLOT</name>
<dbReference type="GO" id="GO:0006508">
    <property type="term" value="P:proteolysis"/>
    <property type="evidence" value="ECO:0007669"/>
    <property type="project" value="UniProtKB-KW"/>
</dbReference>
<evidence type="ECO:0000256" key="2">
    <source>
        <dbReference type="ARBA" id="ARBA00022654"/>
    </source>
</evidence>
<evidence type="ECO:0000256" key="4">
    <source>
        <dbReference type="ARBA" id="ARBA00022692"/>
    </source>
</evidence>
<comment type="caution">
    <text evidence="9">The sequence shown here is derived from an EMBL/GenBank/DDBJ whole genome shotgun (WGS) entry which is preliminary data.</text>
</comment>
<evidence type="ECO:0000256" key="5">
    <source>
        <dbReference type="ARBA" id="ARBA00022801"/>
    </source>
</evidence>
<keyword evidence="1" id="KW-1003">Cell membrane</keyword>